<evidence type="ECO:0000313" key="2">
    <source>
        <dbReference type="Proteomes" id="UP000828390"/>
    </source>
</evidence>
<protein>
    <submittedName>
        <fullName evidence="1">Uncharacterized protein</fullName>
    </submittedName>
</protein>
<accession>A0A9D4KK51</accession>
<reference evidence="1" key="1">
    <citation type="journal article" date="2019" name="bioRxiv">
        <title>The Genome of the Zebra Mussel, Dreissena polymorpha: A Resource for Invasive Species Research.</title>
        <authorList>
            <person name="McCartney M.A."/>
            <person name="Auch B."/>
            <person name="Kono T."/>
            <person name="Mallez S."/>
            <person name="Zhang Y."/>
            <person name="Obille A."/>
            <person name="Becker A."/>
            <person name="Abrahante J.E."/>
            <person name="Garbe J."/>
            <person name="Badalamenti J.P."/>
            <person name="Herman A."/>
            <person name="Mangelson H."/>
            <person name="Liachko I."/>
            <person name="Sullivan S."/>
            <person name="Sone E.D."/>
            <person name="Koren S."/>
            <person name="Silverstein K.A.T."/>
            <person name="Beckman K.B."/>
            <person name="Gohl D.M."/>
        </authorList>
    </citation>
    <scope>NUCLEOTIDE SEQUENCE</scope>
    <source>
        <strain evidence="1">Duluth1</strain>
        <tissue evidence="1">Whole animal</tissue>
    </source>
</reference>
<organism evidence="1 2">
    <name type="scientific">Dreissena polymorpha</name>
    <name type="common">Zebra mussel</name>
    <name type="synonym">Mytilus polymorpha</name>
    <dbReference type="NCBI Taxonomy" id="45954"/>
    <lineage>
        <taxon>Eukaryota</taxon>
        <taxon>Metazoa</taxon>
        <taxon>Spiralia</taxon>
        <taxon>Lophotrochozoa</taxon>
        <taxon>Mollusca</taxon>
        <taxon>Bivalvia</taxon>
        <taxon>Autobranchia</taxon>
        <taxon>Heteroconchia</taxon>
        <taxon>Euheterodonta</taxon>
        <taxon>Imparidentia</taxon>
        <taxon>Neoheterodontei</taxon>
        <taxon>Myida</taxon>
        <taxon>Dreissenoidea</taxon>
        <taxon>Dreissenidae</taxon>
        <taxon>Dreissena</taxon>
    </lineage>
</organism>
<gene>
    <name evidence="1" type="ORF">DPMN_114801</name>
</gene>
<keyword evidence="2" id="KW-1185">Reference proteome</keyword>
<reference evidence="1" key="2">
    <citation type="submission" date="2020-11" db="EMBL/GenBank/DDBJ databases">
        <authorList>
            <person name="McCartney M.A."/>
            <person name="Auch B."/>
            <person name="Kono T."/>
            <person name="Mallez S."/>
            <person name="Becker A."/>
            <person name="Gohl D.M."/>
            <person name="Silverstein K.A.T."/>
            <person name="Koren S."/>
            <person name="Bechman K.B."/>
            <person name="Herman A."/>
            <person name="Abrahante J.E."/>
            <person name="Garbe J."/>
        </authorList>
    </citation>
    <scope>NUCLEOTIDE SEQUENCE</scope>
    <source>
        <strain evidence="1">Duluth1</strain>
        <tissue evidence="1">Whole animal</tissue>
    </source>
</reference>
<evidence type="ECO:0000313" key="1">
    <source>
        <dbReference type="EMBL" id="KAH3841342.1"/>
    </source>
</evidence>
<dbReference type="EMBL" id="JAIWYP010000004">
    <property type="protein sequence ID" value="KAH3841342.1"/>
    <property type="molecule type" value="Genomic_DNA"/>
</dbReference>
<name>A0A9D4KK51_DREPO</name>
<dbReference type="Proteomes" id="UP000828390">
    <property type="component" value="Unassembled WGS sequence"/>
</dbReference>
<proteinExistence type="predicted"/>
<sequence length="100" mass="11394">MRKQGLGEMIDNGERLADLCTTSSLVIVGSVFHHRRIHKAIIRPVNRETDWPAVHCKEVLSLSSGFSMEQTWLLTIISLLPDLNRRRVRQGVQPTPTLQH</sequence>
<comment type="caution">
    <text evidence="1">The sequence shown here is derived from an EMBL/GenBank/DDBJ whole genome shotgun (WGS) entry which is preliminary data.</text>
</comment>
<dbReference type="AlphaFoldDB" id="A0A9D4KK51"/>